<protein>
    <submittedName>
        <fullName evidence="2">Uncharacterized protein</fullName>
    </submittedName>
</protein>
<feature type="region of interest" description="Disordered" evidence="1">
    <location>
        <begin position="68"/>
        <end position="110"/>
    </location>
</feature>
<dbReference type="EMBL" id="HBIT01004183">
    <property type="protein sequence ID" value="CAE0616080.1"/>
    <property type="molecule type" value="Transcribed_RNA"/>
</dbReference>
<feature type="compositionally biased region" description="Acidic residues" evidence="1">
    <location>
        <begin position="101"/>
        <end position="110"/>
    </location>
</feature>
<dbReference type="Pfam" id="PF14774">
    <property type="entry name" value="FAM177"/>
    <property type="match status" value="1"/>
</dbReference>
<organism evidence="2">
    <name type="scientific">Oxyrrhis marina</name>
    <name type="common">Dinoflagellate</name>
    <dbReference type="NCBI Taxonomy" id="2969"/>
    <lineage>
        <taxon>Eukaryota</taxon>
        <taxon>Sar</taxon>
        <taxon>Alveolata</taxon>
        <taxon>Dinophyceae</taxon>
        <taxon>Oxyrrhinales</taxon>
        <taxon>Oxyrrhinaceae</taxon>
        <taxon>Oxyrrhis</taxon>
    </lineage>
</organism>
<evidence type="ECO:0000256" key="1">
    <source>
        <dbReference type="SAM" id="MobiDB-lite"/>
    </source>
</evidence>
<reference evidence="2" key="1">
    <citation type="submission" date="2021-01" db="EMBL/GenBank/DDBJ databases">
        <authorList>
            <person name="Corre E."/>
            <person name="Pelletier E."/>
            <person name="Niang G."/>
            <person name="Scheremetjew M."/>
            <person name="Finn R."/>
            <person name="Kale V."/>
            <person name="Holt S."/>
            <person name="Cochrane G."/>
            <person name="Meng A."/>
            <person name="Brown T."/>
            <person name="Cohen L."/>
        </authorList>
    </citation>
    <scope>NUCLEOTIDE SEQUENCE</scope>
    <source>
        <strain evidence="2">CCMP1795</strain>
    </source>
</reference>
<dbReference type="InterPro" id="IPR028260">
    <property type="entry name" value="FAM177"/>
</dbReference>
<feature type="compositionally biased region" description="Basic and acidic residues" evidence="1">
    <location>
        <begin position="20"/>
        <end position="29"/>
    </location>
</feature>
<proteinExistence type="predicted"/>
<dbReference type="AlphaFoldDB" id="A0A7S3UL10"/>
<evidence type="ECO:0000313" key="2">
    <source>
        <dbReference type="EMBL" id="CAE0616080.1"/>
    </source>
</evidence>
<accession>A0A7S3UL10</accession>
<feature type="region of interest" description="Disordered" evidence="1">
    <location>
        <begin position="1"/>
        <end position="29"/>
    </location>
</feature>
<name>A0A7S3UL10_OXYMA</name>
<feature type="compositionally biased region" description="Basic residues" evidence="1">
    <location>
        <begin position="71"/>
        <end position="81"/>
    </location>
</feature>
<sequence>MEVVDDSLPESASADGSPELSDKGQQWKDKSRVHAVAHKVFDTMLFAGEVLVDFFGLEKSPYQEHIDIARRQRKRERRRKRMQDAAQQQQEASIIGQMEAPEQEDSADSN</sequence>
<gene>
    <name evidence="2" type="ORF">OMAR00292_LOCUS1956</name>
</gene>